<organism evidence="2 3">
    <name type="scientific">Actinopolyspora mortivallis</name>
    <dbReference type="NCBI Taxonomy" id="33906"/>
    <lineage>
        <taxon>Bacteria</taxon>
        <taxon>Bacillati</taxon>
        <taxon>Actinomycetota</taxon>
        <taxon>Actinomycetes</taxon>
        <taxon>Actinopolysporales</taxon>
        <taxon>Actinopolysporaceae</taxon>
        <taxon>Actinopolyspora</taxon>
    </lineage>
</organism>
<accession>A0A2T0GX10</accession>
<dbReference type="RefSeq" id="WP_106113528.1">
    <property type="nucleotide sequence ID" value="NZ_PVSR01000011.1"/>
</dbReference>
<dbReference type="GO" id="GO:0015066">
    <property type="term" value="F:alpha-amylase inhibitor activity"/>
    <property type="evidence" value="ECO:0007669"/>
    <property type="project" value="InterPro"/>
</dbReference>
<keyword evidence="3" id="KW-1185">Reference proteome</keyword>
<gene>
    <name evidence="2" type="ORF">CEP50_09260</name>
</gene>
<dbReference type="Gene3D" id="2.60.40.20">
    <property type="entry name" value="Alpha-amylase inhibitor"/>
    <property type="match status" value="1"/>
</dbReference>
<evidence type="ECO:0000256" key="1">
    <source>
        <dbReference type="SAM" id="SignalP"/>
    </source>
</evidence>
<sequence>MKVRTVLTGTAAALLLPLFGAVPTGAAQTAEPHPGKAAPPPDCVDVTVDNSSEALYDYAHLHNGCSTTQRVKVVVAWAPDSKCLVLDSGERHSFSWASIGRFDGLRAC</sequence>
<dbReference type="AlphaFoldDB" id="A0A2T0GX10"/>
<dbReference type="InterPro" id="IPR036379">
    <property type="entry name" value="A-amylase_inhib_sf"/>
</dbReference>
<evidence type="ECO:0008006" key="4">
    <source>
        <dbReference type="Google" id="ProtNLM"/>
    </source>
</evidence>
<dbReference type="InParanoid" id="A0A2T0GX10"/>
<protein>
    <recommendedName>
        <fullName evidence="4">Alpha-amlyase</fullName>
    </recommendedName>
</protein>
<name>A0A2T0GX10_ACTMO</name>
<evidence type="ECO:0000313" key="3">
    <source>
        <dbReference type="Proteomes" id="UP000239352"/>
    </source>
</evidence>
<dbReference type="Proteomes" id="UP000239352">
    <property type="component" value="Unassembled WGS sequence"/>
</dbReference>
<comment type="caution">
    <text evidence="2">The sequence shown here is derived from an EMBL/GenBank/DDBJ whole genome shotgun (WGS) entry which is preliminary data.</text>
</comment>
<dbReference type="SUPFAM" id="SSF49498">
    <property type="entry name" value="alpha-Amylase inhibitor tendamistat"/>
    <property type="match status" value="1"/>
</dbReference>
<dbReference type="EMBL" id="PVSR01000011">
    <property type="protein sequence ID" value="PRW63642.1"/>
    <property type="molecule type" value="Genomic_DNA"/>
</dbReference>
<feature type="signal peptide" evidence="1">
    <location>
        <begin position="1"/>
        <end position="26"/>
    </location>
</feature>
<reference evidence="2 3" key="1">
    <citation type="submission" date="2018-03" db="EMBL/GenBank/DDBJ databases">
        <title>Actinopolyspora mortivallis from Sahara, screening for active biomolecules.</title>
        <authorList>
            <person name="Selama O."/>
            <person name="Wellington E.M.H."/>
            <person name="Hacene H."/>
        </authorList>
    </citation>
    <scope>NUCLEOTIDE SEQUENCE [LARGE SCALE GENOMIC DNA]</scope>
    <source>
        <strain evidence="2 3">M5A</strain>
    </source>
</reference>
<proteinExistence type="predicted"/>
<keyword evidence="1" id="KW-0732">Signal</keyword>
<evidence type="ECO:0000313" key="2">
    <source>
        <dbReference type="EMBL" id="PRW63642.1"/>
    </source>
</evidence>
<feature type="chain" id="PRO_5039661701" description="Alpha-amlyase" evidence="1">
    <location>
        <begin position="27"/>
        <end position="108"/>
    </location>
</feature>